<sequence>MIEKMPTTAAKTIDEILSRPVEKSLIPYEKYDESKNQNIKVKPGQIQLQNEGIVKSFSVRTSFNSSISPCII</sequence>
<dbReference type="EMBL" id="MZ156797">
    <property type="protein sequence ID" value="QVQ59165.1"/>
    <property type="molecule type" value="Genomic_DNA"/>
</dbReference>
<geneLocation type="plasmid" evidence="1">
    <name>p59001-phv</name>
</geneLocation>
<protein>
    <submittedName>
        <fullName evidence="1">Uncharacterized protein</fullName>
    </submittedName>
</protein>
<organism evidence="1">
    <name type="scientific">Klebsiella pneumoniae</name>
    <dbReference type="NCBI Taxonomy" id="573"/>
    <lineage>
        <taxon>Bacteria</taxon>
        <taxon>Pseudomonadati</taxon>
        <taxon>Pseudomonadota</taxon>
        <taxon>Gammaproteobacteria</taxon>
        <taxon>Enterobacterales</taxon>
        <taxon>Enterobacteriaceae</taxon>
        <taxon>Klebsiella/Raoultella group</taxon>
        <taxon>Klebsiella</taxon>
        <taxon>Klebsiella pneumoniae complex</taxon>
    </lineage>
</organism>
<dbReference type="AlphaFoldDB" id="A0A8E6P0I1"/>
<accession>A0A8E6P0I1</accession>
<keyword evidence="1" id="KW-0614">Plasmid</keyword>
<reference evidence="1" key="1">
    <citation type="submission" date="2021-05" db="EMBL/GenBank/DDBJ databases">
        <authorList>
            <person name="Zhang X."/>
        </authorList>
    </citation>
    <scope>NUCLEOTIDE SEQUENCE</scope>
    <source>
        <plasmid evidence="1">p59001-phv</plasmid>
    </source>
</reference>
<evidence type="ECO:0000313" key="1">
    <source>
        <dbReference type="EMBL" id="QVQ59165.1"/>
    </source>
</evidence>
<proteinExistence type="predicted"/>
<name>A0A8E6P0I1_KLEPN</name>